<evidence type="ECO:0000313" key="1">
    <source>
        <dbReference type="EMBL" id="GAJ20469.1"/>
    </source>
</evidence>
<comment type="caution">
    <text evidence="1">The sequence shown here is derived from an EMBL/GenBank/DDBJ whole genome shotgun (WGS) entry which is preliminary data.</text>
</comment>
<reference evidence="1" key="1">
    <citation type="journal article" date="2014" name="Front. Microbiol.">
        <title>High frequency of phylogenetically diverse reductive dehalogenase-homologous genes in deep subseafloor sedimentary metagenomes.</title>
        <authorList>
            <person name="Kawai M."/>
            <person name="Futagami T."/>
            <person name="Toyoda A."/>
            <person name="Takaki Y."/>
            <person name="Nishi S."/>
            <person name="Hori S."/>
            <person name="Arai W."/>
            <person name="Tsubouchi T."/>
            <person name="Morono Y."/>
            <person name="Uchiyama I."/>
            <person name="Ito T."/>
            <person name="Fujiyama A."/>
            <person name="Inagaki F."/>
            <person name="Takami H."/>
        </authorList>
    </citation>
    <scope>NUCLEOTIDE SEQUENCE</scope>
    <source>
        <strain evidence="1">Expedition CK06-06</strain>
    </source>
</reference>
<organism evidence="1">
    <name type="scientific">marine sediment metagenome</name>
    <dbReference type="NCBI Taxonomy" id="412755"/>
    <lineage>
        <taxon>unclassified sequences</taxon>
        <taxon>metagenomes</taxon>
        <taxon>ecological metagenomes</taxon>
    </lineage>
</organism>
<proteinExistence type="predicted"/>
<feature type="non-terminal residue" evidence="1">
    <location>
        <position position="1"/>
    </location>
</feature>
<accession>X1USP4</accession>
<name>X1USP4_9ZZZZ</name>
<dbReference type="AlphaFoldDB" id="X1USP4"/>
<protein>
    <submittedName>
        <fullName evidence="1">Uncharacterized protein</fullName>
    </submittedName>
</protein>
<dbReference type="EMBL" id="BARW01042136">
    <property type="protein sequence ID" value="GAJ20469.1"/>
    <property type="molecule type" value="Genomic_DNA"/>
</dbReference>
<gene>
    <name evidence="1" type="ORF">S12H4_62647</name>
</gene>
<sequence length="57" mass="6841">TIRRIIINMINDIRFLLNREQPLEFWIWNVIGVVNNVIYDISKRLNQALDKVIEDVC</sequence>